<dbReference type="PROSITE" id="PS51257">
    <property type="entry name" value="PROKAR_LIPOPROTEIN"/>
    <property type="match status" value="1"/>
</dbReference>
<dbReference type="AlphaFoldDB" id="A0A8T5GE15"/>
<reference evidence="1" key="1">
    <citation type="journal article" date="2021" name="ISME J.">
        <title>Mercury methylation by metabolically versatile and cosmopolitan marine bacteria.</title>
        <authorList>
            <person name="Lin H."/>
            <person name="Ascher D.B."/>
            <person name="Myung Y."/>
            <person name="Lamborg C.H."/>
            <person name="Hallam S.J."/>
            <person name="Gionfriddo C.M."/>
            <person name="Holt K.E."/>
            <person name="Moreau J.W."/>
        </authorList>
    </citation>
    <scope>NUCLEOTIDE SEQUENCE</scope>
    <source>
        <strain evidence="1">SI075_bin30</strain>
    </source>
</reference>
<dbReference type="EMBL" id="JABJNZ010000021">
    <property type="protein sequence ID" value="MBT4870199.1"/>
    <property type="molecule type" value="Genomic_DNA"/>
</dbReference>
<dbReference type="Proteomes" id="UP000722459">
    <property type="component" value="Unassembled WGS sequence"/>
</dbReference>
<gene>
    <name evidence="1" type="ORF">HON47_01340</name>
</gene>
<accession>A0A8T5GE15</accession>
<name>A0A8T5GE15_9ARCH</name>
<evidence type="ECO:0000313" key="1">
    <source>
        <dbReference type="EMBL" id="MBT4870199.1"/>
    </source>
</evidence>
<dbReference type="SUPFAM" id="SSF52833">
    <property type="entry name" value="Thioredoxin-like"/>
    <property type="match status" value="1"/>
</dbReference>
<dbReference type="InterPro" id="IPR036249">
    <property type="entry name" value="Thioredoxin-like_sf"/>
</dbReference>
<proteinExistence type="predicted"/>
<evidence type="ECO:0000313" key="2">
    <source>
        <dbReference type="Proteomes" id="UP000722459"/>
    </source>
</evidence>
<dbReference type="Pfam" id="PF04214">
    <property type="entry name" value="DUF411"/>
    <property type="match status" value="1"/>
</dbReference>
<organism evidence="1 2">
    <name type="scientific">Candidatus Iainarchaeum sp</name>
    <dbReference type="NCBI Taxonomy" id="3101447"/>
    <lineage>
        <taxon>Archaea</taxon>
        <taxon>Candidatus Iainarchaeota</taxon>
        <taxon>Candidatus Iainarchaeia</taxon>
        <taxon>Candidatus Iainarchaeales</taxon>
        <taxon>Candidatus Iainarchaeaceae</taxon>
        <taxon>Candidatus Iainarchaeum</taxon>
    </lineage>
</organism>
<sequence length="152" mass="16533">MKYKTIILGLALVVLLLVAGCTEQTNADINAEKVMMFKDPNCGCCVGHAAYLEQNGYSVEKNNTTNMDAIKTQYQIPAGMRSCHTAIFDEYFVEGHVPMEAINKLLEEKPDIDGIALPGMPSGSPGMPGAKKEAWEIYSIKDGKIIGVFTTV</sequence>
<protein>
    <submittedName>
        <fullName evidence="1">CopG family transcriptional regulator</fullName>
    </submittedName>
</protein>
<comment type="caution">
    <text evidence="1">The sequence shown here is derived from an EMBL/GenBank/DDBJ whole genome shotgun (WGS) entry which is preliminary data.</text>
</comment>
<dbReference type="InterPro" id="IPR007332">
    <property type="entry name" value="DUF411"/>
</dbReference>